<organism evidence="1 2">
    <name type="scientific">Paenibacillus elgii</name>
    <dbReference type="NCBI Taxonomy" id="189691"/>
    <lineage>
        <taxon>Bacteria</taxon>
        <taxon>Bacillati</taxon>
        <taxon>Bacillota</taxon>
        <taxon>Bacilli</taxon>
        <taxon>Bacillales</taxon>
        <taxon>Paenibacillaceae</taxon>
        <taxon>Paenibacillus</taxon>
    </lineage>
</organism>
<gene>
    <name evidence="1" type="ORF">C8Z91_03200</name>
</gene>
<proteinExistence type="predicted"/>
<dbReference type="AlphaFoldDB" id="A0A2T6G8K4"/>
<evidence type="ECO:0000313" key="2">
    <source>
        <dbReference type="Proteomes" id="UP000244184"/>
    </source>
</evidence>
<dbReference type="Proteomes" id="UP000244184">
    <property type="component" value="Unassembled WGS sequence"/>
</dbReference>
<evidence type="ECO:0000313" key="1">
    <source>
        <dbReference type="EMBL" id="PUA40481.1"/>
    </source>
</evidence>
<name>A0A2T6G8K4_9BACL</name>
<dbReference type="EMBL" id="PYHP01000009">
    <property type="protein sequence ID" value="PUA40481.1"/>
    <property type="molecule type" value="Genomic_DNA"/>
</dbReference>
<protein>
    <submittedName>
        <fullName evidence="1">Uncharacterized protein</fullName>
    </submittedName>
</protein>
<dbReference type="RefSeq" id="WP_108530227.1">
    <property type="nucleotide sequence ID" value="NZ_PYHP01000009.1"/>
</dbReference>
<comment type="caution">
    <text evidence="1">The sequence shown here is derived from an EMBL/GenBank/DDBJ whole genome shotgun (WGS) entry which is preliminary data.</text>
</comment>
<sequence>MHTKRSDKIELLIAEEEALQEKINTCEICVSAVLDAIVERQRDIHILTAEGILSSIHTISTDFQTELLHLKLEKIIVASSEMASHQI</sequence>
<reference evidence="1 2" key="1">
    <citation type="submission" date="2018-03" db="EMBL/GenBank/DDBJ databases">
        <title>Genome sequence of Paenibacillus elgii strain AC13 an antimicrobial compound producing bacteria.</title>
        <authorList>
            <person name="Kurokawa A.S."/>
            <person name="Araujo J.F."/>
            <person name="Costa R.A."/>
            <person name="Ortega D.B."/>
            <person name="Pires A.S."/>
            <person name="Pappas G.J.Jr."/>
            <person name="Franco O.L."/>
            <person name="Barreto C."/>
            <person name="Magalhaes B.S."/>
            <person name="Kruger R.H."/>
        </authorList>
    </citation>
    <scope>NUCLEOTIDE SEQUENCE [LARGE SCALE GENOMIC DNA]</scope>
    <source>
        <strain evidence="1 2">AC13</strain>
    </source>
</reference>
<accession>A0A2T6G8K4</accession>